<dbReference type="InterPro" id="IPR045595">
    <property type="entry name" value="SufBD_N"/>
</dbReference>
<dbReference type="Pfam" id="PF01458">
    <property type="entry name" value="SUFBD_core"/>
    <property type="match status" value="1"/>
</dbReference>
<reference evidence="4 5" key="1">
    <citation type="submission" date="2020-08" db="EMBL/GenBank/DDBJ databases">
        <authorList>
            <person name="Xu S."/>
            <person name="Li A."/>
        </authorList>
    </citation>
    <scope>NUCLEOTIDE SEQUENCE [LARGE SCALE GENOMIC DNA]</scope>
    <source>
        <strain evidence="4 5">119BY6-57</strain>
    </source>
</reference>
<comment type="caution">
    <text evidence="4">The sequence shown here is derived from an EMBL/GenBank/DDBJ whole genome shotgun (WGS) entry which is preliminary data.</text>
</comment>
<dbReference type="GO" id="GO:0016226">
    <property type="term" value="P:iron-sulfur cluster assembly"/>
    <property type="evidence" value="ECO:0007669"/>
    <property type="project" value="InterPro"/>
</dbReference>
<dbReference type="EMBL" id="JACHTF010000006">
    <property type="protein sequence ID" value="MBB1060283.1"/>
    <property type="molecule type" value="Genomic_DNA"/>
</dbReference>
<proteinExistence type="inferred from homology"/>
<evidence type="ECO:0000259" key="3">
    <source>
        <dbReference type="Pfam" id="PF19295"/>
    </source>
</evidence>
<protein>
    <submittedName>
        <fullName evidence="4">Fe-S cluster assembly protein SufD</fullName>
    </submittedName>
</protein>
<gene>
    <name evidence="4" type="primary">sufD</name>
    <name evidence="4" type="ORF">H4F98_06805</name>
</gene>
<feature type="domain" description="SUF system FeS cluster assembly SufBD N-terminal" evidence="3">
    <location>
        <begin position="5"/>
        <end position="162"/>
    </location>
</feature>
<dbReference type="Pfam" id="PF19295">
    <property type="entry name" value="SufBD_N"/>
    <property type="match status" value="1"/>
</dbReference>
<dbReference type="NCBIfam" id="TIGR01981">
    <property type="entry name" value="sufD"/>
    <property type="match status" value="1"/>
</dbReference>
<evidence type="ECO:0000256" key="1">
    <source>
        <dbReference type="ARBA" id="ARBA00043967"/>
    </source>
</evidence>
<organism evidence="4 5">
    <name type="scientific">Marilutibacter spongiae</name>
    <dbReference type="NCBI Taxonomy" id="2025720"/>
    <lineage>
        <taxon>Bacteria</taxon>
        <taxon>Pseudomonadati</taxon>
        <taxon>Pseudomonadota</taxon>
        <taxon>Gammaproteobacteria</taxon>
        <taxon>Lysobacterales</taxon>
        <taxon>Lysobacteraceae</taxon>
        <taxon>Marilutibacter</taxon>
    </lineage>
</organism>
<dbReference type="InterPro" id="IPR000825">
    <property type="entry name" value="SUF_FeS_clus_asmbl_SufBD_core"/>
</dbReference>
<evidence type="ECO:0000259" key="2">
    <source>
        <dbReference type="Pfam" id="PF01458"/>
    </source>
</evidence>
<dbReference type="RefSeq" id="WP_182686145.1">
    <property type="nucleotide sequence ID" value="NZ_JACHTF010000006.1"/>
</dbReference>
<dbReference type="Proteomes" id="UP000523196">
    <property type="component" value="Unassembled WGS sequence"/>
</dbReference>
<name>A0A7W3Y5A6_9GAMM</name>
<accession>A0A7W3Y5A6</accession>
<comment type="similarity">
    <text evidence="1">Belongs to the iron-sulfur cluster assembly SufBD family.</text>
</comment>
<evidence type="ECO:0000313" key="5">
    <source>
        <dbReference type="Proteomes" id="UP000523196"/>
    </source>
</evidence>
<dbReference type="SUPFAM" id="SSF101960">
    <property type="entry name" value="Stabilizer of iron transporter SufD"/>
    <property type="match status" value="1"/>
</dbReference>
<dbReference type="InterPro" id="IPR037284">
    <property type="entry name" value="SUF_FeS_clus_asmbl_SufBD_sf"/>
</dbReference>
<dbReference type="AlphaFoldDB" id="A0A7W3Y5A6"/>
<dbReference type="PANTHER" id="PTHR43575">
    <property type="entry name" value="PROTEIN ABCI7, CHLOROPLASTIC"/>
    <property type="match status" value="1"/>
</dbReference>
<dbReference type="InterPro" id="IPR055346">
    <property type="entry name" value="Fe-S_cluster_assembly_SufBD"/>
</dbReference>
<keyword evidence="5" id="KW-1185">Reference proteome</keyword>
<feature type="domain" description="SUF system FeS cluster assembly SufBD core" evidence="2">
    <location>
        <begin position="170"/>
        <end position="400"/>
    </location>
</feature>
<sequence length="433" mass="45678">MGALLDSFRDSFDALADRDRAGLGASRRAALDAALGAGLPHARVEAWKYTPLRALERRAFAAPAASPAAFDPAAIAALPAPRLVFVNGVLDAAHSDASGLPAGATLQPLSAVLASDDPRDANFLARRFERDDEIFARLNAALAVEGAVLRVDAGVAVDAPVHLVFVGTADGAERASHLRHLVELREGARLAVVEHHLGEGAHRHLCNHLAHVHLGIDATLAHARVQDEDDGATLLARTDAVLARGARYERIDLELGASLSRHELNIALQGEGATAHANGVLLATGRRHLDTRLGIDHGGRDSRCELTWRGLGTGRSRAAFHGGILIREGADGTEAMLSNKNLLLSEGAEIDSQPVLEIHADEVQAAHGATVGQLDPTALFYLRSRGLPADRARALLTAAFCRETLSVIEEAGLRDALAERLDAALARLDGDAA</sequence>
<dbReference type="PANTHER" id="PTHR43575:SF1">
    <property type="entry name" value="PROTEIN ABCI7, CHLOROPLASTIC"/>
    <property type="match status" value="1"/>
</dbReference>
<evidence type="ECO:0000313" key="4">
    <source>
        <dbReference type="EMBL" id="MBB1060283.1"/>
    </source>
</evidence>
<dbReference type="InterPro" id="IPR011542">
    <property type="entry name" value="SUF_FeS_clus_asmbl_SufD"/>
</dbReference>